<protein>
    <submittedName>
        <fullName evidence="9">Peptidase domain-containing ABC transporter</fullName>
    </submittedName>
</protein>
<dbReference type="SUPFAM" id="SSF90123">
    <property type="entry name" value="ABC transporter transmembrane region"/>
    <property type="match status" value="1"/>
</dbReference>
<dbReference type="Pfam" id="PF03412">
    <property type="entry name" value="Peptidase_C39"/>
    <property type="match status" value="1"/>
</dbReference>
<dbReference type="GO" id="GO:0008233">
    <property type="term" value="F:peptidase activity"/>
    <property type="evidence" value="ECO:0007669"/>
    <property type="project" value="InterPro"/>
</dbReference>
<dbReference type="PROSITE" id="PS50929">
    <property type="entry name" value="ABC_TM1F"/>
    <property type="match status" value="1"/>
</dbReference>
<feature type="transmembrane region" description="Helical" evidence="6">
    <location>
        <begin position="388"/>
        <end position="409"/>
    </location>
</feature>
<dbReference type="GO" id="GO:0015421">
    <property type="term" value="F:ABC-type oligopeptide transporter activity"/>
    <property type="evidence" value="ECO:0007669"/>
    <property type="project" value="TreeGrafter"/>
</dbReference>
<dbReference type="Gene3D" id="1.20.1560.10">
    <property type="entry name" value="ABC transporter type 1, transmembrane domain"/>
    <property type="match status" value="1"/>
</dbReference>
<accession>A0AAX1ZLW6</accession>
<keyword evidence="5 6" id="KW-0472">Membrane</keyword>
<keyword evidence="3" id="KW-0378">Hydrolase</keyword>
<evidence type="ECO:0000259" key="8">
    <source>
        <dbReference type="PROSITE" id="PS50990"/>
    </source>
</evidence>
<feature type="domain" description="Peptidase C39" evidence="8">
    <location>
        <begin position="20"/>
        <end position="138"/>
    </location>
</feature>
<dbReference type="GO" id="GO:0005524">
    <property type="term" value="F:ATP binding"/>
    <property type="evidence" value="ECO:0007669"/>
    <property type="project" value="InterPro"/>
</dbReference>
<dbReference type="InterPro" id="IPR039421">
    <property type="entry name" value="Type_1_exporter"/>
</dbReference>
<evidence type="ECO:0000259" key="7">
    <source>
        <dbReference type="PROSITE" id="PS50929"/>
    </source>
</evidence>
<feature type="transmembrane region" description="Helical" evidence="6">
    <location>
        <begin position="310"/>
        <end position="330"/>
    </location>
</feature>
<dbReference type="EMBL" id="RXLU01000062">
    <property type="protein sequence ID" value="RTQ80211.1"/>
    <property type="molecule type" value="Genomic_DNA"/>
</dbReference>
<feature type="transmembrane region" description="Helical" evidence="6">
    <location>
        <begin position="204"/>
        <end position="223"/>
    </location>
</feature>
<dbReference type="GO" id="GO:0016887">
    <property type="term" value="F:ATP hydrolysis activity"/>
    <property type="evidence" value="ECO:0007669"/>
    <property type="project" value="InterPro"/>
</dbReference>
<dbReference type="GO" id="GO:0006508">
    <property type="term" value="P:proteolysis"/>
    <property type="evidence" value="ECO:0007669"/>
    <property type="project" value="InterPro"/>
</dbReference>
<keyword evidence="2 6" id="KW-0812">Transmembrane</keyword>
<dbReference type="PANTHER" id="PTHR43394">
    <property type="entry name" value="ATP-DEPENDENT PERMEASE MDL1, MITOCHONDRIAL"/>
    <property type="match status" value="1"/>
</dbReference>
<dbReference type="Gene3D" id="3.90.70.10">
    <property type="entry name" value="Cysteine proteinases"/>
    <property type="match status" value="1"/>
</dbReference>
<dbReference type="AlphaFoldDB" id="A0AAX1ZLW6"/>
<dbReference type="InterPro" id="IPR036640">
    <property type="entry name" value="ABC1_TM_sf"/>
</dbReference>
<comment type="subcellular location">
    <subcellularLocation>
        <location evidence="1">Cell membrane</location>
        <topology evidence="1">Multi-pass membrane protein</topology>
    </subcellularLocation>
</comment>
<sequence>MSYIQNLVFTFRSKVPVILQTESSECGLACLAMISSYYGHYETIFTLRQKYSVSIKGSSLSDLIKIAGKINLNSRPLRLEMDELSKLRLPCIIHINMDHFVVLVSVNKKIEVIDPSLGKRFYSIDEFSDIFTGIALEIWPNSKFEKNEKKEIFNFFHLLHDLKSLLPSFSYILILAVVLEILGLVSPLYMQFVLDNVIPEGDRQLLLTLTIAFFMLMIFNIIITTTQTLIGMFVSTTLNVQWKSNVLNHLVNIPNEYFFKRHLGDIISRFNSIDPIQSTLTSTFIITLLNACLAIFTLCLMFYFSAQLALITLIAMVLYLLLKIITYLPLRSLAEKGIILGASQNSYLMETIRGIRAIKQYNKQDERSNNWLSLFVNQTNNSLSSQKLSVIISIINKFIFGVENLLIIWFGANLVIDKTFTIGFLTAFIAYKTQFSTRFSSLIDSYFQIKMLSLHGERLSDIVLTDQEDVTAFELTPNVKQEIKGQIKAENISFKYGDFEAEIIQGLNLTIEAGQSIALTGPSGCGKTTFLNLLNASLKPTSGEIFLDNIPFSQLGTKNLRSLIACVDQKALLHKD</sequence>
<dbReference type="PROSITE" id="PS50990">
    <property type="entry name" value="PEPTIDASE_C39"/>
    <property type="match status" value="1"/>
</dbReference>
<gene>
    <name evidence="9" type="ORF">EJ062_11045</name>
</gene>
<dbReference type="CDD" id="cd18567">
    <property type="entry name" value="ABC_6TM_CvaB_RaxB_like"/>
    <property type="match status" value="1"/>
</dbReference>
<reference evidence="9 10" key="1">
    <citation type="submission" date="2018-12" db="EMBL/GenBank/DDBJ databases">
        <title>Draft Genome Sequences Human Pathogenic Acinetobacter baumannii Strains.</title>
        <authorList>
            <person name="Madhi M."/>
            <person name="Ronco T."/>
            <person name="Olsen R.H."/>
            <person name="Hassani A."/>
        </authorList>
    </citation>
    <scope>NUCLEOTIDE SEQUENCE [LARGE SCALE GENOMIC DNA]</scope>
    <source>
        <strain evidence="9 10">AB3</strain>
    </source>
</reference>
<keyword evidence="4 6" id="KW-1133">Transmembrane helix</keyword>
<evidence type="ECO:0000256" key="4">
    <source>
        <dbReference type="ARBA" id="ARBA00022989"/>
    </source>
</evidence>
<dbReference type="InterPro" id="IPR027417">
    <property type="entry name" value="P-loop_NTPase"/>
</dbReference>
<evidence type="ECO:0000256" key="3">
    <source>
        <dbReference type="ARBA" id="ARBA00022801"/>
    </source>
</evidence>
<proteinExistence type="predicted"/>
<dbReference type="GO" id="GO:0005886">
    <property type="term" value="C:plasma membrane"/>
    <property type="evidence" value="ECO:0007669"/>
    <property type="project" value="UniProtKB-SubCell"/>
</dbReference>
<dbReference type="InterPro" id="IPR011527">
    <property type="entry name" value="ABC1_TM_dom"/>
</dbReference>
<dbReference type="SUPFAM" id="SSF52540">
    <property type="entry name" value="P-loop containing nucleoside triphosphate hydrolases"/>
    <property type="match status" value="1"/>
</dbReference>
<feature type="domain" description="ABC transmembrane type-1" evidence="7">
    <location>
        <begin position="172"/>
        <end position="451"/>
    </location>
</feature>
<dbReference type="Pfam" id="PF00664">
    <property type="entry name" value="ABC_membrane"/>
    <property type="match status" value="1"/>
</dbReference>
<dbReference type="Pfam" id="PF00005">
    <property type="entry name" value="ABC_tran"/>
    <property type="match status" value="1"/>
</dbReference>
<dbReference type="Proteomes" id="UP000268239">
    <property type="component" value="Unassembled WGS sequence"/>
</dbReference>
<evidence type="ECO:0000256" key="1">
    <source>
        <dbReference type="ARBA" id="ARBA00004651"/>
    </source>
</evidence>
<dbReference type="Gene3D" id="3.40.50.300">
    <property type="entry name" value="P-loop containing nucleotide triphosphate hydrolases"/>
    <property type="match status" value="1"/>
</dbReference>
<name>A0AAX1ZLW6_ACIBA</name>
<dbReference type="InterPro" id="IPR003439">
    <property type="entry name" value="ABC_transporter-like_ATP-bd"/>
</dbReference>
<dbReference type="PANTHER" id="PTHR43394:SF1">
    <property type="entry name" value="ATP-BINDING CASSETTE SUB-FAMILY B MEMBER 10, MITOCHONDRIAL"/>
    <property type="match status" value="1"/>
</dbReference>
<feature type="non-terminal residue" evidence="9">
    <location>
        <position position="576"/>
    </location>
</feature>
<feature type="transmembrane region" description="Helical" evidence="6">
    <location>
        <begin position="279"/>
        <end position="304"/>
    </location>
</feature>
<evidence type="ECO:0000313" key="9">
    <source>
        <dbReference type="EMBL" id="RTQ80211.1"/>
    </source>
</evidence>
<feature type="transmembrane region" description="Helical" evidence="6">
    <location>
        <begin position="169"/>
        <end position="192"/>
    </location>
</feature>
<evidence type="ECO:0000256" key="5">
    <source>
        <dbReference type="ARBA" id="ARBA00023136"/>
    </source>
</evidence>
<dbReference type="RefSeq" id="WP_148102950.1">
    <property type="nucleotide sequence ID" value="NZ_RXLU01000062.1"/>
</dbReference>
<evidence type="ECO:0000313" key="10">
    <source>
        <dbReference type="Proteomes" id="UP000268239"/>
    </source>
</evidence>
<feature type="transmembrane region" description="Helical" evidence="6">
    <location>
        <begin position="415"/>
        <end position="431"/>
    </location>
</feature>
<dbReference type="InterPro" id="IPR005074">
    <property type="entry name" value="Peptidase_C39"/>
</dbReference>
<evidence type="ECO:0000256" key="6">
    <source>
        <dbReference type="SAM" id="Phobius"/>
    </source>
</evidence>
<organism evidence="9 10">
    <name type="scientific">Acinetobacter baumannii</name>
    <dbReference type="NCBI Taxonomy" id="470"/>
    <lineage>
        <taxon>Bacteria</taxon>
        <taxon>Pseudomonadati</taxon>
        <taxon>Pseudomonadota</taxon>
        <taxon>Gammaproteobacteria</taxon>
        <taxon>Moraxellales</taxon>
        <taxon>Moraxellaceae</taxon>
        <taxon>Acinetobacter</taxon>
        <taxon>Acinetobacter calcoaceticus/baumannii complex</taxon>
    </lineage>
</organism>
<comment type="caution">
    <text evidence="9">The sequence shown here is derived from an EMBL/GenBank/DDBJ whole genome shotgun (WGS) entry which is preliminary data.</text>
</comment>
<evidence type="ECO:0000256" key="2">
    <source>
        <dbReference type="ARBA" id="ARBA00022692"/>
    </source>
</evidence>